<dbReference type="AlphaFoldDB" id="A0AAV2R2U4"/>
<accession>A0AAV2R2U4</accession>
<feature type="region of interest" description="Disordered" evidence="1">
    <location>
        <begin position="160"/>
        <end position="180"/>
    </location>
</feature>
<evidence type="ECO:0000313" key="2">
    <source>
        <dbReference type="EMBL" id="CAL4113786.1"/>
    </source>
</evidence>
<sequence>MRVVMTLGRGDIQRWEHVTNVIPSKRAMCIYFTLTGRARAAAYQVSIPNLMKADGVETLLQKLDSIFLPDKDRRQYNAYHNMHKMMREPGNSVHDFICEYEFTNFRFQQEDMTWPDTVAALNLMSACRLSEDDLKIVLSAPKEMIYDNMKATLLRIFSNDKNKDSTGKKDSSDISVETVPYGNDKTGDAVFYSTGRRDSRGWESSSNRNAYKNRNNGKMRSSWNKSNRGNYGRNSDASNSRDTSGSRKLNPMRSGKVSTCAICNSIYHWAKDCQ</sequence>
<evidence type="ECO:0000313" key="3">
    <source>
        <dbReference type="Proteomes" id="UP001497623"/>
    </source>
</evidence>
<feature type="region of interest" description="Disordered" evidence="1">
    <location>
        <begin position="196"/>
        <end position="253"/>
    </location>
</feature>
<reference evidence="2 3" key="1">
    <citation type="submission" date="2024-05" db="EMBL/GenBank/DDBJ databases">
        <authorList>
            <person name="Wallberg A."/>
        </authorList>
    </citation>
    <scope>NUCLEOTIDE SEQUENCE [LARGE SCALE GENOMIC DNA]</scope>
</reference>
<name>A0AAV2R2U4_MEGNR</name>
<dbReference type="EMBL" id="CAXKWB010015430">
    <property type="protein sequence ID" value="CAL4113786.1"/>
    <property type="molecule type" value="Genomic_DNA"/>
</dbReference>
<feature type="non-terminal residue" evidence="2">
    <location>
        <position position="274"/>
    </location>
</feature>
<feature type="compositionally biased region" description="Basic and acidic residues" evidence="1">
    <location>
        <begin position="160"/>
        <end position="172"/>
    </location>
</feature>
<protein>
    <recommendedName>
        <fullName evidence="4">Gag protein</fullName>
    </recommendedName>
</protein>
<organism evidence="2 3">
    <name type="scientific">Meganyctiphanes norvegica</name>
    <name type="common">Northern krill</name>
    <name type="synonym">Thysanopoda norvegica</name>
    <dbReference type="NCBI Taxonomy" id="48144"/>
    <lineage>
        <taxon>Eukaryota</taxon>
        <taxon>Metazoa</taxon>
        <taxon>Ecdysozoa</taxon>
        <taxon>Arthropoda</taxon>
        <taxon>Crustacea</taxon>
        <taxon>Multicrustacea</taxon>
        <taxon>Malacostraca</taxon>
        <taxon>Eumalacostraca</taxon>
        <taxon>Eucarida</taxon>
        <taxon>Euphausiacea</taxon>
        <taxon>Euphausiidae</taxon>
        <taxon>Meganyctiphanes</taxon>
    </lineage>
</organism>
<comment type="caution">
    <text evidence="2">The sequence shown here is derived from an EMBL/GenBank/DDBJ whole genome shotgun (WGS) entry which is preliminary data.</text>
</comment>
<gene>
    <name evidence="2" type="ORF">MNOR_LOCUS20195</name>
</gene>
<proteinExistence type="predicted"/>
<dbReference type="Proteomes" id="UP001497623">
    <property type="component" value="Unassembled WGS sequence"/>
</dbReference>
<evidence type="ECO:0008006" key="4">
    <source>
        <dbReference type="Google" id="ProtNLM"/>
    </source>
</evidence>
<feature type="compositionally biased region" description="Polar residues" evidence="1">
    <location>
        <begin position="202"/>
        <end position="247"/>
    </location>
</feature>
<evidence type="ECO:0000256" key="1">
    <source>
        <dbReference type="SAM" id="MobiDB-lite"/>
    </source>
</evidence>
<keyword evidence="3" id="KW-1185">Reference proteome</keyword>